<evidence type="ECO:0000313" key="2">
    <source>
        <dbReference type="EMBL" id="VDM81214.1"/>
    </source>
</evidence>
<evidence type="ECO:0000313" key="3">
    <source>
        <dbReference type="Proteomes" id="UP000270094"/>
    </source>
</evidence>
<evidence type="ECO:0000256" key="1">
    <source>
        <dbReference type="SAM" id="MobiDB-lite"/>
    </source>
</evidence>
<dbReference type="AlphaFoldDB" id="A0A3P7JR49"/>
<gene>
    <name evidence="2" type="ORF">SVUK_LOCUS16212</name>
</gene>
<dbReference type="Proteomes" id="UP000270094">
    <property type="component" value="Unassembled WGS sequence"/>
</dbReference>
<feature type="region of interest" description="Disordered" evidence="1">
    <location>
        <begin position="51"/>
        <end position="77"/>
    </location>
</feature>
<protein>
    <submittedName>
        <fullName evidence="2">Uncharacterized protein</fullName>
    </submittedName>
</protein>
<sequence length="88" mass="9526">MRCQISLLDIVGCPPVIKVTAFEQRQVTAVPKPSPVNHLPRARGSIQSITCRHRGVGGGGRDRNARIEEGVSSPEGDIIPMSKMKCYA</sequence>
<keyword evidence="3" id="KW-1185">Reference proteome</keyword>
<feature type="compositionally biased region" description="Basic and acidic residues" evidence="1">
    <location>
        <begin position="60"/>
        <end position="69"/>
    </location>
</feature>
<organism evidence="2 3">
    <name type="scientific">Strongylus vulgaris</name>
    <name type="common">Blood worm</name>
    <dbReference type="NCBI Taxonomy" id="40348"/>
    <lineage>
        <taxon>Eukaryota</taxon>
        <taxon>Metazoa</taxon>
        <taxon>Ecdysozoa</taxon>
        <taxon>Nematoda</taxon>
        <taxon>Chromadorea</taxon>
        <taxon>Rhabditida</taxon>
        <taxon>Rhabditina</taxon>
        <taxon>Rhabditomorpha</taxon>
        <taxon>Strongyloidea</taxon>
        <taxon>Strongylidae</taxon>
        <taxon>Strongylus</taxon>
    </lineage>
</organism>
<name>A0A3P7JR49_STRVU</name>
<accession>A0A3P7JR49</accession>
<reference evidence="2 3" key="1">
    <citation type="submission" date="2018-11" db="EMBL/GenBank/DDBJ databases">
        <authorList>
            <consortium name="Pathogen Informatics"/>
        </authorList>
    </citation>
    <scope>NUCLEOTIDE SEQUENCE [LARGE SCALE GENOMIC DNA]</scope>
</reference>
<proteinExistence type="predicted"/>
<dbReference type="EMBL" id="UYYB01111840">
    <property type="protein sequence ID" value="VDM81214.1"/>
    <property type="molecule type" value="Genomic_DNA"/>
</dbReference>